<proteinExistence type="predicted"/>
<dbReference type="AlphaFoldDB" id="A0A5C6CBB5"/>
<comment type="caution">
    <text evidence="2">The sequence shown here is derived from an EMBL/GenBank/DDBJ whole genome shotgun (WGS) entry which is preliminary data.</text>
</comment>
<evidence type="ECO:0000256" key="1">
    <source>
        <dbReference type="SAM" id="MobiDB-lite"/>
    </source>
</evidence>
<feature type="region of interest" description="Disordered" evidence="1">
    <location>
        <begin position="1"/>
        <end position="20"/>
    </location>
</feature>
<accession>A0A5C6CBB5</accession>
<gene>
    <name evidence="2" type="ORF">Pla144_43870</name>
</gene>
<protein>
    <submittedName>
        <fullName evidence="2">Uncharacterized protein</fullName>
    </submittedName>
</protein>
<organism evidence="2 3">
    <name type="scientific">Bythopirellula polymerisocia</name>
    <dbReference type="NCBI Taxonomy" id="2528003"/>
    <lineage>
        <taxon>Bacteria</taxon>
        <taxon>Pseudomonadati</taxon>
        <taxon>Planctomycetota</taxon>
        <taxon>Planctomycetia</taxon>
        <taxon>Pirellulales</taxon>
        <taxon>Lacipirellulaceae</taxon>
        <taxon>Bythopirellula</taxon>
    </lineage>
</organism>
<dbReference type="EMBL" id="SJPS01000008">
    <property type="protein sequence ID" value="TWU21920.1"/>
    <property type="molecule type" value="Genomic_DNA"/>
</dbReference>
<evidence type="ECO:0000313" key="2">
    <source>
        <dbReference type="EMBL" id="TWU21920.1"/>
    </source>
</evidence>
<reference evidence="2 3" key="1">
    <citation type="submission" date="2019-02" db="EMBL/GenBank/DDBJ databases">
        <title>Deep-cultivation of Planctomycetes and their phenomic and genomic characterization uncovers novel biology.</title>
        <authorList>
            <person name="Wiegand S."/>
            <person name="Jogler M."/>
            <person name="Boedeker C."/>
            <person name="Pinto D."/>
            <person name="Vollmers J."/>
            <person name="Rivas-Marin E."/>
            <person name="Kohn T."/>
            <person name="Peeters S.H."/>
            <person name="Heuer A."/>
            <person name="Rast P."/>
            <person name="Oberbeckmann S."/>
            <person name="Bunk B."/>
            <person name="Jeske O."/>
            <person name="Meyerdierks A."/>
            <person name="Storesund J.E."/>
            <person name="Kallscheuer N."/>
            <person name="Luecker S."/>
            <person name="Lage O.M."/>
            <person name="Pohl T."/>
            <person name="Merkel B.J."/>
            <person name="Hornburger P."/>
            <person name="Mueller R.-W."/>
            <person name="Bruemmer F."/>
            <person name="Labrenz M."/>
            <person name="Spormann A.M."/>
            <person name="Op Den Camp H."/>
            <person name="Overmann J."/>
            <person name="Amann R."/>
            <person name="Jetten M.S.M."/>
            <person name="Mascher T."/>
            <person name="Medema M.H."/>
            <person name="Devos D.P."/>
            <person name="Kaster A.-K."/>
            <person name="Ovreas L."/>
            <person name="Rohde M."/>
            <person name="Galperin M.Y."/>
            <person name="Jogler C."/>
        </authorList>
    </citation>
    <scope>NUCLEOTIDE SEQUENCE [LARGE SCALE GENOMIC DNA]</scope>
    <source>
        <strain evidence="2 3">Pla144</strain>
    </source>
</reference>
<name>A0A5C6CBB5_9BACT</name>
<dbReference type="Proteomes" id="UP000318437">
    <property type="component" value="Unassembled WGS sequence"/>
</dbReference>
<keyword evidence="3" id="KW-1185">Reference proteome</keyword>
<sequence length="114" mass="13333">MSNNWPIKNGHRDPSAAPSRNRNIFLAETRRHRDKRFYSLLSLRLCERLSSFQMTSWDIVKCIVCKMFVRIQIFQTLVAQRSQSTERKEFSVLSVFSVAPMFQSLLKLYGTGDN</sequence>
<evidence type="ECO:0000313" key="3">
    <source>
        <dbReference type="Proteomes" id="UP000318437"/>
    </source>
</evidence>